<keyword evidence="2" id="KW-0413">Isomerase</keyword>
<dbReference type="PANTHER" id="PTHR36114">
    <property type="entry name" value="16.7 KDA PROTEIN IN WHIE LOCUS"/>
    <property type="match status" value="1"/>
</dbReference>
<name>A0A4P2PWM5_SORCE</name>
<gene>
    <name evidence="2" type="primary">manA</name>
    <name evidence="2" type="ORF">SOCEGT47_016730</name>
</gene>
<proteinExistence type="predicted"/>
<dbReference type="GO" id="GO:0004476">
    <property type="term" value="F:mannose-6-phosphate isomerase activity"/>
    <property type="evidence" value="ECO:0007669"/>
    <property type="project" value="UniProtKB-EC"/>
</dbReference>
<dbReference type="SUPFAM" id="SSF51182">
    <property type="entry name" value="RmlC-like cupins"/>
    <property type="match status" value="1"/>
</dbReference>
<sequence>MSGDAVERVSLAEKLALVDRYWAPKIVGELNGQYVKLAKFSGEFVWHKHDSEDEMFLVVKGELTLKLEGRDIRLREGDFAIVPRGVLHLPVATGEAHVLLFEPKSTVNTGELDNELTTASEWI</sequence>
<protein>
    <submittedName>
        <fullName evidence="2">Mannose-6-phosphate isomerase</fullName>
        <ecNumber evidence="2">5.3.1.8</ecNumber>
    </submittedName>
</protein>
<dbReference type="PANTHER" id="PTHR36114:SF1">
    <property type="entry name" value="16.7 KDA PROTEIN IN WHIE LOCUS"/>
    <property type="match status" value="1"/>
</dbReference>
<feature type="domain" description="Cupin type-2" evidence="1">
    <location>
        <begin position="41"/>
        <end position="99"/>
    </location>
</feature>
<dbReference type="EMBL" id="CP012670">
    <property type="protein sequence ID" value="AUX21194.1"/>
    <property type="molecule type" value="Genomic_DNA"/>
</dbReference>
<evidence type="ECO:0000259" key="1">
    <source>
        <dbReference type="Pfam" id="PF07883"/>
    </source>
</evidence>
<dbReference type="AlphaFoldDB" id="A0A4P2PWM5"/>
<dbReference type="InterPro" id="IPR011051">
    <property type="entry name" value="RmlC_Cupin_sf"/>
</dbReference>
<dbReference type="InterPro" id="IPR013096">
    <property type="entry name" value="Cupin_2"/>
</dbReference>
<organism evidence="2 3">
    <name type="scientific">Sorangium cellulosum</name>
    <name type="common">Polyangium cellulosum</name>
    <dbReference type="NCBI Taxonomy" id="56"/>
    <lineage>
        <taxon>Bacteria</taxon>
        <taxon>Pseudomonadati</taxon>
        <taxon>Myxococcota</taxon>
        <taxon>Polyangia</taxon>
        <taxon>Polyangiales</taxon>
        <taxon>Polyangiaceae</taxon>
        <taxon>Sorangium</taxon>
    </lineage>
</organism>
<dbReference type="Gene3D" id="2.60.120.10">
    <property type="entry name" value="Jelly Rolls"/>
    <property type="match status" value="1"/>
</dbReference>
<dbReference type="InterPro" id="IPR014710">
    <property type="entry name" value="RmlC-like_jellyroll"/>
</dbReference>
<evidence type="ECO:0000313" key="2">
    <source>
        <dbReference type="EMBL" id="AUX21194.1"/>
    </source>
</evidence>
<reference evidence="2 3" key="1">
    <citation type="submission" date="2015-09" db="EMBL/GenBank/DDBJ databases">
        <title>Sorangium comparison.</title>
        <authorList>
            <person name="Zaburannyi N."/>
            <person name="Bunk B."/>
            <person name="Overmann J."/>
            <person name="Mueller R."/>
        </authorList>
    </citation>
    <scope>NUCLEOTIDE SEQUENCE [LARGE SCALE GENOMIC DNA]</scope>
    <source>
        <strain evidence="2 3">So ceGT47</strain>
    </source>
</reference>
<dbReference type="Proteomes" id="UP000295781">
    <property type="component" value="Chromosome"/>
</dbReference>
<dbReference type="RefSeq" id="WP_129346546.1">
    <property type="nucleotide sequence ID" value="NZ_CP012670.1"/>
</dbReference>
<dbReference type="OrthoDB" id="9794183at2"/>
<dbReference type="Pfam" id="PF07883">
    <property type="entry name" value="Cupin_2"/>
    <property type="match status" value="1"/>
</dbReference>
<dbReference type="CDD" id="cd02226">
    <property type="entry name" value="cupin_YdbB-like"/>
    <property type="match status" value="1"/>
</dbReference>
<accession>A0A4P2PWM5</accession>
<dbReference type="InterPro" id="IPR052044">
    <property type="entry name" value="PKS_Associated_Protein"/>
</dbReference>
<evidence type="ECO:0000313" key="3">
    <source>
        <dbReference type="Proteomes" id="UP000295781"/>
    </source>
</evidence>
<dbReference type="EC" id="5.3.1.8" evidence="2"/>